<name>A0ACD3R8R1_LARCR</name>
<evidence type="ECO:0000313" key="1">
    <source>
        <dbReference type="EMBL" id="TMS15851.1"/>
    </source>
</evidence>
<gene>
    <name evidence="1" type="ORF">E3U43_013144</name>
</gene>
<evidence type="ECO:0000313" key="2">
    <source>
        <dbReference type="Proteomes" id="UP000793456"/>
    </source>
</evidence>
<organism evidence="1 2">
    <name type="scientific">Larimichthys crocea</name>
    <name type="common">Large yellow croaker</name>
    <name type="synonym">Pseudosciaena crocea</name>
    <dbReference type="NCBI Taxonomy" id="215358"/>
    <lineage>
        <taxon>Eukaryota</taxon>
        <taxon>Metazoa</taxon>
        <taxon>Chordata</taxon>
        <taxon>Craniata</taxon>
        <taxon>Vertebrata</taxon>
        <taxon>Euteleostomi</taxon>
        <taxon>Actinopterygii</taxon>
        <taxon>Neopterygii</taxon>
        <taxon>Teleostei</taxon>
        <taxon>Neoteleostei</taxon>
        <taxon>Acanthomorphata</taxon>
        <taxon>Eupercaria</taxon>
        <taxon>Sciaenidae</taxon>
        <taxon>Larimichthys</taxon>
    </lineage>
</organism>
<comment type="caution">
    <text evidence="1">The sequence shown here is derived from an EMBL/GenBank/DDBJ whole genome shotgun (WGS) entry which is preliminary data.</text>
</comment>
<proteinExistence type="predicted"/>
<reference evidence="1" key="1">
    <citation type="submission" date="2018-11" db="EMBL/GenBank/DDBJ databases">
        <title>The sequence and de novo assembly of Larimichthys crocea genome using PacBio and Hi-C technologies.</title>
        <authorList>
            <person name="Xu P."/>
            <person name="Chen B."/>
            <person name="Zhou Z."/>
            <person name="Ke Q."/>
            <person name="Wu Y."/>
            <person name="Bai H."/>
            <person name="Pu F."/>
        </authorList>
    </citation>
    <scope>NUCLEOTIDE SEQUENCE</scope>
    <source>
        <tissue evidence="1">Muscle</tissue>
    </source>
</reference>
<dbReference type="EMBL" id="CM011681">
    <property type="protein sequence ID" value="TMS15851.1"/>
    <property type="molecule type" value="Genomic_DNA"/>
</dbReference>
<keyword evidence="2" id="KW-1185">Reference proteome</keyword>
<sequence length="117" mass="12811">MYLTGNLCGIINILHTPISPVLHSPLLCLTHTTEGESCNDVLLAISLNIFIKKTVATATVAVCPMATSCHVKVAHSSPLKGEETMMTNGEEDEEEEEQSDPCWSHLKEHILKKTRAI</sequence>
<accession>A0ACD3R8R1</accession>
<protein>
    <submittedName>
        <fullName evidence="1">Uncharacterized protein</fullName>
    </submittedName>
</protein>
<dbReference type="Proteomes" id="UP000793456">
    <property type="component" value="Chromosome VIII"/>
</dbReference>